<protein>
    <submittedName>
        <fullName evidence="1">Uncharacterized protein</fullName>
    </submittedName>
</protein>
<keyword evidence="2" id="KW-1185">Reference proteome</keyword>
<gene>
    <name evidence="1" type="ORF">IW16_14965</name>
</gene>
<accession>A0ABR4UKP0</accession>
<sequence>MTIIILNYHQTKTDMKRIALLVLMVMASIAYSQTNTIQIINYTPNPVQFKLKGTGNFVVIDCQPIIESVNYATINSGQSVIFNQYNNSMTTSSPIPLWKVISSAVGGDDYTANIPAGITIPAFVSNLSKWSNIEIVSPTGDHYQLYKDCEGTGGVFSTPAGATITAQWNQLAGNALVLITP</sequence>
<proteinExistence type="predicted"/>
<evidence type="ECO:0000313" key="1">
    <source>
        <dbReference type="EMBL" id="KFF25310.1"/>
    </source>
</evidence>
<reference evidence="1 2" key="1">
    <citation type="submission" date="2014-07" db="EMBL/GenBank/DDBJ databases">
        <title>Genome of Chryseobacterium vrystaatense LMG 22846.</title>
        <authorList>
            <person name="Pipes S.E."/>
            <person name="Stropko S.J."/>
            <person name="Newman J.D."/>
        </authorList>
    </citation>
    <scope>NUCLEOTIDE SEQUENCE [LARGE SCALE GENOMIC DNA]</scope>
    <source>
        <strain evidence="1 2">LMG 22846</strain>
    </source>
</reference>
<dbReference type="EMBL" id="JPRI01000005">
    <property type="protein sequence ID" value="KFF25310.1"/>
    <property type="molecule type" value="Genomic_DNA"/>
</dbReference>
<comment type="caution">
    <text evidence="1">The sequence shown here is derived from an EMBL/GenBank/DDBJ whole genome shotgun (WGS) entry which is preliminary data.</text>
</comment>
<dbReference type="Proteomes" id="UP000028719">
    <property type="component" value="Unassembled WGS sequence"/>
</dbReference>
<organism evidence="1 2">
    <name type="scientific">Chryseobacterium vrystaatense</name>
    <dbReference type="NCBI Taxonomy" id="307480"/>
    <lineage>
        <taxon>Bacteria</taxon>
        <taxon>Pseudomonadati</taxon>
        <taxon>Bacteroidota</taxon>
        <taxon>Flavobacteriia</taxon>
        <taxon>Flavobacteriales</taxon>
        <taxon>Weeksellaceae</taxon>
        <taxon>Chryseobacterium group</taxon>
        <taxon>Chryseobacterium</taxon>
    </lineage>
</organism>
<name>A0ABR4UKP0_9FLAO</name>
<evidence type="ECO:0000313" key="2">
    <source>
        <dbReference type="Proteomes" id="UP000028719"/>
    </source>
</evidence>